<keyword evidence="1" id="KW-0479">Metal-binding</keyword>
<keyword evidence="1" id="KW-0862">Zinc</keyword>
<feature type="region of interest" description="Disordered" evidence="2">
    <location>
        <begin position="166"/>
        <end position="189"/>
    </location>
</feature>
<dbReference type="GO" id="GO:0008270">
    <property type="term" value="F:zinc ion binding"/>
    <property type="evidence" value="ECO:0007669"/>
    <property type="project" value="UniProtKB-KW"/>
</dbReference>
<feature type="region of interest" description="Disordered" evidence="2">
    <location>
        <begin position="524"/>
        <end position="567"/>
    </location>
</feature>
<dbReference type="PANTHER" id="PTHR21020">
    <property type="entry name" value="ZINC FINGER PROTEIN 800"/>
    <property type="match status" value="1"/>
</dbReference>
<feature type="domain" description="C2H2-type" evidence="3">
    <location>
        <begin position="247"/>
        <end position="274"/>
    </location>
</feature>
<feature type="domain" description="C2H2-type" evidence="3">
    <location>
        <begin position="202"/>
        <end position="230"/>
    </location>
</feature>
<dbReference type="Pfam" id="PF00096">
    <property type="entry name" value="zf-C2H2"/>
    <property type="match status" value="3"/>
</dbReference>
<evidence type="ECO:0000259" key="3">
    <source>
        <dbReference type="PROSITE" id="PS50157"/>
    </source>
</evidence>
<feature type="compositionally biased region" description="Low complexity" evidence="2">
    <location>
        <begin position="282"/>
        <end position="295"/>
    </location>
</feature>
<dbReference type="InterPro" id="IPR013087">
    <property type="entry name" value="Znf_C2H2_type"/>
</dbReference>
<feature type="compositionally biased region" description="Acidic residues" evidence="2">
    <location>
        <begin position="338"/>
        <end position="369"/>
    </location>
</feature>
<dbReference type="InterPro" id="IPR041661">
    <property type="entry name" value="ZN622/Rei1/Reh1_Znf-C2H2"/>
</dbReference>
<feature type="compositionally biased region" description="Acidic residues" evidence="2">
    <location>
        <begin position="408"/>
        <end position="432"/>
    </location>
</feature>
<feature type="domain" description="C2H2-type" evidence="3">
    <location>
        <begin position="508"/>
        <end position="536"/>
    </location>
</feature>
<feature type="compositionally biased region" description="Basic and acidic residues" evidence="2">
    <location>
        <begin position="720"/>
        <end position="747"/>
    </location>
</feature>
<dbReference type="SMART" id="SM00355">
    <property type="entry name" value="ZnF_C2H2"/>
    <property type="match status" value="9"/>
</dbReference>
<accession>A0A8K0EFR2</accession>
<feature type="domain" description="C2H2-type" evidence="3">
    <location>
        <begin position="459"/>
        <end position="488"/>
    </location>
</feature>
<evidence type="ECO:0000256" key="1">
    <source>
        <dbReference type="PROSITE-ProRule" id="PRU00042"/>
    </source>
</evidence>
<feature type="region of interest" description="Disordered" evidence="2">
    <location>
        <begin position="720"/>
        <end position="807"/>
    </location>
</feature>
<dbReference type="PROSITE" id="PS50157">
    <property type="entry name" value="ZINC_FINGER_C2H2_2"/>
    <property type="match status" value="8"/>
</dbReference>
<evidence type="ECO:0000313" key="5">
    <source>
        <dbReference type="Proteomes" id="UP000838412"/>
    </source>
</evidence>
<dbReference type="Pfam" id="PF13894">
    <property type="entry name" value="zf-C2H2_4"/>
    <property type="match status" value="2"/>
</dbReference>
<feature type="compositionally biased region" description="Basic and acidic residues" evidence="2">
    <location>
        <begin position="296"/>
        <end position="311"/>
    </location>
</feature>
<dbReference type="InterPro" id="IPR039149">
    <property type="entry name" value="ZNF800"/>
</dbReference>
<feature type="compositionally biased region" description="Acidic residues" evidence="2">
    <location>
        <begin position="312"/>
        <end position="330"/>
    </location>
</feature>
<sequence>MAEAADYSLLQRPVPSNQTGVRQIIECFTAGTEDIKRLLLHEADVILECRVCRSLYRGLLNFVSHKQEYCAMPFSEYEQQRLGMSGTGSYFMDTPMVPKTEASTETSITDSLLQGESLVVVLPEPPPDDPQPIVGSAAENYSIEFQSITGTSQAVYQRVTRPKFVAGLTPNGRSPENTSRTSKFAKISPPECTTSDYDPIRAYCRLCDKTFSSRRNVRRHMVEVHKKTLPGRTIIPSKSGDFDLDKLICRLCKKTFISKQSIRRHMVEHHGKSLEIEPSTGTEQKTTSPSSSTSSKSEEEHERDTKKGEKNDDNDDDDDDDDGKEEEEKEKEDHAENDKDDDSSSDSDDEDDDDEDSDKDNDEDNDAESVEGSKDLKVKQNVCQHCDKGFSTKDNWKKHMVEVHGLDPDGDDLDKDSDEEDDDDDDDDDEDKDQTTPSRPPSTSSSGSPKLRSSYDMDRKCCIVCDRYFTMKRNLIRHMVDVHKRPMSQFKIGAEYDKLLSHCDLKRKMCLICKKVFASKRNTKRHMVDVHKQQPSVKLQKDNGPESSGSEPSTPTEEKPAGKTTKLQASYDLEKKECLICKRKFSRQLNLLQHMNAHGRPVKFFRCPFCAYETREKRHVLRHAGSVHKKGPKDLQKIHTSLKTRAVMRMIGPDGKVKPMVQPSSKSDPENENEENAPATGNEVKISEALTLHKCNVCKRAFANKGTYCKHMKWMHGRNIKQEENSAKKEEQTNSSTKKEKDGHEKQNSTSQSAGSKKSGTGVATKQEENSVKKEEQTNSSTKKDKDTHEKPSITNQSAVSKKYGTGVTKIMDVPNLKCLKCNKKFSGPQVLQRHVRLHMSQD</sequence>
<dbReference type="InterPro" id="IPR036236">
    <property type="entry name" value="Znf_C2H2_sf"/>
</dbReference>
<dbReference type="OrthoDB" id="10066279at2759"/>
<organism evidence="4 5">
    <name type="scientific">Branchiostoma lanceolatum</name>
    <name type="common">Common lancelet</name>
    <name type="synonym">Amphioxus lanceolatum</name>
    <dbReference type="NCBI Taxonomy" id="7740"/>
    <lineage>
        <taxon>Eukaryota</taxon>
        <taxon>Metazoa</taxon>
        <taxon>Chordata</taxon>
        <taxon>Cephalochordata</taxon>
        <taxon>Leptocardii</taxon>
        <taxon>Amphioxiformes</taxon>
        <taxon>Branchiostomatidae</taxon>
        <taxon>Branchiostoma</taxon>
    </lineage>
</organism>
<keyword evidence="5" id="KW-1185">Reference proteome</keyword>
<feature type="region of interest" description="Disordered" evidence="2">
    <location>
        <begin position="267"/>
        <end position="376"/>
    </location>
</feature>
<dbReference type="AlphaFoldDB" id="A0A8K0EFR2"/>
<protein>
    <submittedName>
        <fullName evidence="4">ZNF800 protein</fullName>
    </submittedName>
</protein>
<feature type="compositionally biased region" description="Low complexity" evidence="2">
    <location>
        <begin position="435"/>
        <end position="452"/>
    </location>
</feature>
<feature type="compositionally biased region" description="Basic and acidic residues" evidence="2">
    <location>
        <begin position="766"/>
        <end position="792"/>
    </location>
</feature>
<feature type="compositionally biased region" description="Polar residues" evidence="2">
    <location>
        <begin position="748"/>
        <end position="764"/>
    </location>
</feature>
<dbReference type="Proteomes" id="UP000838412">
    <property type="component" value="Chromosome 15"/>
</dbReference>
<evidence type="ECO:0000313" key="4">
    <source>
        <dbReference type="EMBL" id="CAH1246820.1"/>
    </source>
</evidence>
<feature type="compositionally biased region" description="Low complexity" evidence="2">
    <location>
        <begin position="545"/>
        <end position="555"/>
    </location>
</feature>
<feature type="domain" description="C2H2-type" evidence="3">
    <location>
        <begin position="381"/>
        <end position="409"/>
    </location>
</feature>
<feature type="domain" description="C2H2-type" evidence="3">
    <location>
        <begin position="817"/>
        <end position="843"/>
    </location>
</feature>
<name>A0A8K0EFR2_BRALA</name>
<dbReference type="Pfam" id="PF12756">
    <property type="entry name" value="zf-C2H2_2"/>
    <property type="match status" value="1"/>
</dbReference>
<dbReference type="PROSITE" id="PS00028">
    <property type="entry name" value="ZINC_FINGER_C2H2_1"/>
    <property type="match status" value="8"/>
</dbReference>
<dbReference type="SUPFAM" id="SSF57667">
    <property type="entry name" value="beta-beta-alpha zinc fingers"/>
    <property type="match status" value="4"/>
</dbReference>
<feature type="region of interest" description="Disordered" evidence="2">
    <location>
        <begin position="403"/>
        <end position="454"/>
    </location>
</feature>
<feature type="domain" description="C2H2-type" evidence="3">
    <location>
        <begin position="576"/>
        <end position="598"/>
    </location>
</feature>
<feature type="region of interest" description="Disordered" evidence="2">
    <location>
        <begin position="652"/>
        <end position="682"/>
    </location>
</feature>
<keyword evidence="1" id="KW-0863">Zinc-finger</keyword>
<gene>
    <name evidence="4" type="primary">ZNF800</name>
    <name evidence="4" type="ORF">BLAG_LOCUS8710</name>
</gene>
<proteinExistence type="predicted"/>
<evidence type="ECO:0000256" key="2">
    <source>
        <dbReference type="SAM" id="MobiDB-lite"/>
    </source>
</evidence>
<reference evidence="4" key="1">
    <citation type="submission" date="2022-01" db="EMBL/GenBank/DDBJ databases">
        <authorList>
            <person name="Braso-Vives M."/>
        </authorList>
    </citation>
    <scope>NUCLEOTIDE SEQUENCE</scope>
</reference>
<feature type="domain" description="C2H2-type" evidence="3">
    <location>
        <begin position="693"/>
        <end position="716"/>
    </location>
</feature>
<dbReference type="Gene3D" id="3.30.160.60">
    <property type="entry name" value="Classic Zinc Finger"/>
    <property type="match status" value="5"/>
</dbReference>
<dbReference type="PANTHER" id="PTHR21020:SF0">
    <property type="entry name" value="ZINC FINGER PROTEIN 800"/>
    <property type="match status" value="1"/>
</dbReference>
<dbReference type="EMBL" id="OV696700">
    <property type="protein sequence ID" value="CAH1246820.1"/>
    <property type="molecule type" value="Genomic_DNA"/>
</dbReference>
<feature type="compositionally biased region" description="Polar residues" evidence="2">
    <location>
        <begin position="171"/>
        <end position="182"/>
    </location>
</feature>